<evidence type="ECO:0000313" key="2">
    <source>
        <dbReference type="Proteomes" id="UP000225766"/>
    </source>
</evidence>
<dbReference type="Pfam" id="PF03415">
    <property type="entry name" value="Peptidase_C11"/>
    <property type="match status" value="1"/>
</dbReference>
<dbReference type="PANTHER" id="PTHR37835">
    <property type="entry name" value="ALPHA-CLOSTRIPAIN"/>
    <property type="match status" value="1"/>
</dbReference>
<dbReference type="Proteomes" id="UP000225766">
    <property type="component" value="Unassembled WGS sequence"/>
</dbReference>
<name>A0A2C1LWH3_BACCE</name>
<evidence type="ECO:0008006" key="3">
    <source>
        <dbReference type="Google" id="ProtNLM"/>
    </source>
</evidence>
<dbReference type="PANTHER" id="PTHR37835:SF1">
    <property type="entry name" value="ALPHA-CLOSTRIPAIN"/>
    <property type="match status" value="1"/>
</dbReference>
<accession>A0A2C1LWH3</accession>
<gene>
    <name evidence="1" type="ORF">COD19_10680</name>
</gene>
<dbReference type="OrthoDB" id="9802919at2"/>
<comment type="caution">
    <text evidence="1">The sequence shown here is derived from an EMBL/GenBank/DDBJ whole genome shotgun (WGS) entry which is preliminary data.</text>
</comment>
<sequence>MEEYMLSYITCKQINTVKLKGKNNFMSFLSTIFMGKRKSKYTLLIYMVGSDLESEYQEASMNIKDLMKIGSSRHVNVILETGGAKKWELDLISSERNQRWIVQKNNLKLIQDDEKRNMDTNEALSDFLIWGINQYPAEQYILILWGHGLGSVDGYGGDELYGNKAITLFTLQAALKEAFDETKQKFNIISFDACSMAGIETAYSIRHYADYLVASVDYTNRNGLDYKTIIESLQQVPTLSAKELGEVMVNSYRMYSKENGEKEDLQKGVIDLSKIDYIVEIVDSLGEKLLEDIEEHSKFNVIIEARNYSEEYGEEADMVDLADLVSHLDNRLNYKKEANAICKAIEEAVIYNMKTPEHPKGKGISIYFPKHDENRFKEKSLIYQQNEFSLHYREFIKLYSEKLIKGENRNENMYQGT</sequence>
<proteinExistence type="predicted"/>
<evidence type="ECO:0000313" key="1">
    <source>
        <dbReference type="EMBL" id="PGU02797.1"/>
    </source>
</evidence>
<dbReference type="AlphaFoldDB" id="A0A2C1LWH3"/>
<dbReference type="EMBL" id="NUMG01000010">
    <property type="protein sequence ID" value="PGU02797.1"/>
    <property type="molecule type" value="Genomic_DNA"/>
</dbReference>
<dbReference type="InterPro" id="IPR005077">
    <property type="entry name" value="Peptidase_C11"/>
</dbReference>
<organism evidence="1 2">
    <name type="scientific">Bacillus cereus</name>
    <dbReference type="NCBI Taxonomy" id="1396"/>
    <lineage>
        <taxon>Bacteria</taxon>
        <taxon>Bacillati</taxon>
        <taxon>Bacillota</taxon>
        <taxon>Bacilli</taxon>
        <taxon>Bacillales</taxon>
        <taxon>Bacillaceae</taxon>
        <taxon>Bacillus</taxon>
        <taxon>Bacillus cereus group</taxon>
    </lineage>
</organism>
<reference evidence="1 2" key="1">
    <citation type="submission" date="2017-09" db="EMBL/GenBank/DDBJ databases">
        <title>Large-scale bioinformatics analysis of Bacillus genomes uncovers conserved roles of natural products in bacterial physiology.</title>
        <authorList>
            <consortium name="Agbiome Team Llc"/>
            <person name="Bleich R.M."/>
            <person name="Grubbs K.J."/>
            <person name="Santa Maria K.C."/>
            <person name="Allen S.E."/>
            <person name="Farag S."/>
            <person name="Shank E.A."/>
            <person name="Bowers A."/>
        </authorList>
    </citation>
    <scope>NUCLEOTIDE SEQUENCE [LARGE SCALE GENOMIC DNA]</scope>
    <source>
        <strain evidence="1 2">AFS040105</strain>
    </source>
</reference>
<dbReference type="Gene3D" id="3.40.50.11970">
    <property type="match status" value="1"/>
</dbReference>
<protein>
    <recommendedName>
        <fullName evidence="3">Clostripain</fullName>
    </recommendedName>
</protein>